<dbReference type="HOGENOM" id="CLU_027783_0_0_9"/>
<reference evidence="2 3" key="1">
    <citation type="journal article" date="2014" name="Genome Announc.">
        <title>Draft genome sequences of the altered schaedler flora, a defined bacterial community from gnotobiotic mice.</title>
        <authorList>
            <person name="Wannemuehler M.J."/>
            <person name="Overstreet A.M."/>
            <person name="Ward D.V."/>
            <person name="Phillips G.J."/>
        </authorList>
    </citation>
    <scope>NUCLEOTIDE SEQUENCE [LARGE SCALE GENOMIC DNA]</scope>
    <source>
        <strain evidence="2 3">ASF492</strain>
    </source>
</reference>
<gene>
    <name evidence="2" type="ORF">C823_01258</name>
</gene>
<dbReference type="InterPro" id="IPR052942">
    <property type="entry name" value="LPS_cholinephosphotransferase"/>
</dbReference>
<comment type="caution">
    <text evidence="2">The sequence shown here is derived from an EMBL/GenBank/DDBJ whole genome shotgun (WGS) entry which is preliminary data.</text>
</comment>
<proteinExistence type="predicted"/>
<dbReference type="GO" id="GO:0009100">
    <property type="term" value="P:glycoprotein metabolic process"/>
    <property type="evidence" value="ECO:0007669"/>
    <property type="project" value="UniProtKB-ARBA"/>
</dbReference>
<dbReference type="eggNOG" id="COG1887">
    <property type="taxonomic scope" value="Bacteria"/>
</dbReference>
<evidence type="ECO:0000313" key="3">
    <source>
        <dbReference type="Proteomes" id="UP000012589"/>
    </source>
</evidence>
<dbReference type="EMBL" id="AQFT01000038">
    <property type="protein sequence ID" value="EMZ33977.1"/>
    <property type="molecule type" value="Genomic_DNA"/>
</dbReference>
<name>N2AXM3_9FIRM</name>
<protein>
    <recommendedName>
        <fullName evidence="1">LicD/FKTN/FKRP nucleotidyltransferase domain-containing protein</fullName>
    </recommendedName>
</protein>
<dbReference type="InterPro" id="IPR007074">
    <property type="entry name" value="LicD/FKTN/FKRP_NTP_transf"/>
</dbReference>
<accession>N2AXM3</accession>
<dbReference type="STRING" id="1235802.C823_01258"/>
<evidence type="ECO:0000259" key="1">
    <source>
        <dbReference type="Pfam" id="PF04991"/>
    </source>
</evidence>
<dbReference type="Proteomes" id="UP000012589">
    <property type="component" value="Unassembled WGS sequence"/>
</dbReference>
<dbReference type="eggNOG" id="COG3475">
    <property type="taxonomic scope" value="Bacteria"/>
</dbReference>
<dbReference type="OrthoDB" id="9786100at2"/>
<feature type="domain" description="LicD/FKTN/FKRP nucleotidyltransferase" evidence="1">
    <location>
        <begin position="40"/>
        <end position="273"/>
    </location>
</feature>
<keyword evidence="3" id="KW-1185">Reference proteome</keyword>
<sequence>MEFQDNYFESEVIEGFFVTSMMKRSWAAQLEILKDVDSICRMHSISYYADAGTLLGAVRHRGFIPWDDDLDICMMRDDYNRFIAVAEKELQKIAGGYCLRNIRTDDSYTELFTRIINSREINFKPDFLNKYHGCPYGMGIDLFVMDYVPSSAEESEFLYLVLNTIDDLIVSVLDGKVDGDKLVEQTGMIEEMLHVRIDYNRPWLNQMLRLEESLFSMYSGQEAEEITVMPLWIKNKQYKWQKSWYDRTESLKFDRFMVPVPAMYDCVLWKKFGDYMNNVKSAGMHDYPIFRKQETALVQAIGKNPYVYTFSEEDQKVLSKNTLKQRVKQFLKLIGNAHDQLKNRSKDIQETVDILTNYQEAAIMIGTLLEEKTGEGSQSVRSLENFCELIYRMHEAVLNQNKSEMEALLEMIKSQPELIESKIREEIELRYEVAFLPYHASLWEHLESIWEAAQSDRDCIAYVIPIPYFYKKPDGTAGELQNEINEFPHYVSVIRYDTFDFSSHDLDVIYIQNPYDEYDSAMSVHPFFYSPNLKQYACQLVYIPPYFVKEIDEKDERAVANIRYSCAVPGVIHADKVVVQSEKMRQIYIDILTDFAGGKMRAQWEEKILGMGSPKMDKRTEKKDLIHLPEQWMSVLKKQDGNLKKVLLYGTDISVLFHYEGKMLEKMKRVLELFWDNCEEIALIWIPFGRKNQIVEKKYEKIWAAYHELVTQYEKQGWGILGTSDHINEAIQLCDGYYGDRGYAAQACLDRMVPVMLQDVQY</sequence>
<evidence type="ECO:0000313" key="2">
    <source>
        <dbReference type="EMBL" id="EMZ33977.1"/>
    </source>
</evidence>
<organism evidence="2 3">
    <name type="scientific">Eubacterium plexicaudatum ASF492</name>
    <dbReference type="NCBI Taxonomy" id="1235802"/>
    <lineage>
        <taxon>Bacteria</taxon>
        <taxon>Bacillati</taxon>
        <taxon>Bacillota</taxon>
        <taxon>Clostridia</taxon>
        <taxon>Eubacteriales</taxon>
        <taxon>Eubacteriaceae</taxon>
        <taxon>Eubacterium</taxon>
    </lineage>
</organism>
<dbReference type="PATRIC" id="fig|1235802.3.peg.1345"/>
<dbReference type="PANTHER" id="PTHR43404:SF2">
    <property type="entry name" value="LIPOPOLYSACCHARIDE CHOLINEPHOSPHOTRANSFERASE LICD"/>
    <property type="match status" value="1"/>
</dbReference>
<dbReference type="Pfam" id="PF04991">
    <property type="entry name" value="LicD"/>
    <property type="match status" value="1"/>
</dbReference>
<dbReference type="PANTHER" id="PTHR43404">
    <property type="entry name" value="LIPOPOLYSACCHARIDE CHOLINEPHOSPHOTRANSFERASE LICD"/>
    <property type="match status" value="1"/>
</dbReference>
<dbReference type="AlphaFoldDB" id="N2AXM3"/>